<feature type="domain" description="FIST C-domain" evidence="1">
    <location>
        <begin position="183"/>
        <end position="254"/>
    </location>
</feature>
<dbReference type="PANTHER" id="PTHR14939">
    <property type="entry name" value="F-BOX ONLY PROTEIN 22"/>
    <property type="match status" value="1"/>
</dbReference>
<evidence type="ECO:0000313" key="2">
    <source>
        <dbReference type="EMBL" id="TFJ85651.1"/>
    </source>
</evidence>
<dbReference type="GO" id="GO:0032436">
    <property type="term" value="P:positive regulation of proteasomal ubiquitin-dependent protein catabolic process"/>
    <property type="evidence" value="ECO:0007669"/>
    <property type="project" value="TreeGrafter"/>
</dbReference>
<dbReference type="InterPro" id="IPR019494">
    <property type="entry name" value="FIST_C"/>
</dbReference>
<dbReference type="OrthoDB" id="45283at2759"/>
<dbReference type="GO" id="GO:0000209">
    <property type="term" value="P:protein polyubiquitination"/>
    <property type="evidence" value="ECO:0007669"/>
    <property type="project" value="TreeGrafter"/>
</dbReference>
<dbReference type="Proteomes" id="UP000355283">
    <property type="component" value="Unassembled WGS sequence"/>
</dbReference>
<gene>
    <name evidence="2" type="ORF">NSK_003159</name>
</gene>
<sequence>MVVLPGQRADNVELLLKALQEGSPSAAIVGGIFARNLFCWKDGALRRPGGEGGNAEDGIVGMALWGNVPLQAVVSRGVVPCSPSFTVSSWEYEGEAVVVKSLSRPASGDARLDSAPDVVVNPLVAFEHAQRNGDVYVGLQIEDSAVPVNGGVDGGGAGHGSGGGPPPNARLTVKFFDLKTQSAQAHVQKKMRAVAEELRRNGQDVLGALLFSCNGRGPRRFLDARRMHVDASAFTAEFPGREVGGMYAMGEIGPQATYMDEEEEDDEMAGTDAGMVVENGKGLGAGGSQILRNSQSGSCALQGFTAVFALLVAPRRSSQSSHLLDILNKDGLSAAIRLVLGLGAK</sequence>
<keyword evidence="3" id="KW-1185">Reference proteome</keyword>
<dbReference type="AlphaFoldDB" id="A0A4D9D1Q0"/>
<evidence type="ECO:0000313" key="3">
    <source>
        <dbReference type="Proteomes" id="UP000355283"/>
    </source>
</evidence>
<dbReference type="EMBL" id="SDOX01000011">
    <property type="protein sequence ID" value="TFJ85651.1"/>
    <property type="molecule type" value="Genomic_DNA"/>
</dbReference>
<protein>
    <recommendedName>
        <fullName evidence="1">FIST C-domain domain-containing protein</fullName>
    </recommendedName>
</protein>
<proteinExistence type="predicted"/>
<dbReference type="Pfam" id="PF10442">
    <property type="entry name" value="FIST_C"/>
    <property type="match status" value="1"/>
</dbReference>
<name>A0A4D9D1Q0_9STRA</name>
<comment type="caution">
    <text evidence="2">The sequence shown here is derived from an EMBL/GenBank/DDBJ whole genome shotgun (WGS) entry which is preliminary data.</text>
</comment>
<dbReference type="PANTHER" id="PTHR14939:SF5">
    <property type="entry name" value="F-BOX ONLY PROTEIN 22"/>
    <property type="match status" value="1"/>
</dbReference>
<accession>A0A4D9D1Q0</accession>
<organism evidence="2 3">
    <name type="scientific">Nannochloropsis salina CCMP1776</name>
    <dbReference type="NCBI Taxonomy" id="1027361"/>
    <lineage>
        <taxon>Eukaryota</taxon>
        <taxon>Sar</taxon>
        <taxon>Stramenopiles</taxon>
        <taxon>Ochrophyta</taxon>
        <taxon>Eustigmatophyceae</taxon>
        <taxon>Eustigmatales</taxon>
        <taxon>Monodopsidaceae</taxon>
        <taxon>Microchloropsis</taxon>
        <taxon>Microchloropsis salina</taxon>
    </lineage>
</organism>
<evidence type="ECO:0000259" key="1">
    <source>
        <dbReference type="Pfam" id="PF10442"/>
    </source>
</evidence>
<reference evidence="2 3" key="1">
    <citation type="submission" date="2019-01" db="EMBL/GenBank/DDBJ databases">
        <title>Nuclear Genome Assembly of the Microalgal Biofuel strain Nannochloropsis salina CCMP1776.</title>
        <authorList>
            <person name="Hovde B."/>
        </authorList>
    </citation>
    <scope>NUCLEOTIDE SEQUENCE [LARGE SCALE GENOMIC DNA]</scope>
    <source>
        <strain evidence="2 3">CCMP1776</strain>
    </source>
</reference>